<proteinExistence type="predicted"/>
<dbReference type="Proteomes" id="UP000094527">
    <property type="component" value="Unassembled WGS sequence"/>
</dbReference>
<comment type="caution">
    <text evidence="1">The sequence shown here is derived from an EMBL/GenBank/DDBJ whole genome shotgun (WGS) entry which is preliminary data.</text>
</comment>
<evidence type="ECO:0000313" key="1">
    <source>
        <dbReference type="EMBL" id="ODM87086.1"/>
    </source>
</evidence>
<gene>
    <name evidence="1" type="ORF">Ocin01_19596</name>
</gene>
<name>A0A1D2M2A1_ORCCI</name>
<accession>A0A1D2M2A1</accession>
<keyword evidence="2" id="KW-1185">Reference proteome</keyword>
<evidence type="ECO:0000313" key="2">
    <source>
        <dbReference type="Proteomes" id="UP000094527"/>
    </source>
</evidence>
<protein>
    <submittedName>
        <fullName evidence="1">Uncharacterized protein</fullName>
    </submittedName>
</protein>
<dbReference type="AlphaFoldDB" id="A0A1D2M2A1"/>
<reference evidence="1 2" key="1">
    <citation type="journal article" date="2016" name="Genome Biol. Evol.">
        <title>Gene Family Evolution Reflects Adaptation to Soil Environmental Stressors in the Genome of the Collembolan Orchesella cincta.</title>
        <authorList>
            <person name="Faddeeva-Vakhrusheva A."/>
            <person name="Derks M.F."/>
            <person name="Anvar S.Y."/>
            <person name="Agamennone V."/>
            <person name="Suring W."/>
            <person name="Smit S."/>
            <person name="van Straalen N.M."/>
            <person name="Roelofs D."/>
        </authorList>
    </citation>
    <scope>NUCLEOTIDE SEQUENCE [LARGE SCALE GENOMIC DNA]</scope>
    <source>
        <tissue evidence="1">Mixed pool</tissue>
    </source>
</reference>
<organism evidence="1 2">
    <name type="scientific">Orchesella cincta</name>
    <name type="common">Springtail</name>
    <name type="synonym">Podura cincta</name>
    <dbReference type="NCBI Taxonomy" id="48709"/>
    <lineage>
        <taxon>Eukaryota</taxon>
        <taxon>Metazoa</taxon>
        <taxon>Ecdysozoa</taxon>
        <taxon>Arthropoda</taxon>
        <taxon>Hexapoda</taxon>
        <taxon>Collembola</taxon>
        <taxon>Entomobryomorpha</taxon>
        <taxon>Entomobryoidea</taxon>
        <taxon>Orchesellidae</taxon>
        <taxon>Orchesellinae</taxon>
        <taxon>Orchesella</taxon>
    </lineage>
</organism>
<sequence length="57" mass="6768">MSEAFDNPWKMEVKDVRLAHYGIWKHLETEDNSKKAYERKVPQLTLTIHTTKTNCSF</sequence>
<dbReference type="EMBL" id="LJIJ01006202">
    <property type="protein sequence ID" value="ODM87086.1"/>
    <property type="molecule type" value="Genomic_DNA"/>
</dbReference>